<protein>
    <recommendedName>
        <fullName evidence="7">Flagellar biosynthesis protein FlhA</fullName>
    </recommendedName>
</protein>
<dbReference type="PANTHER" id="PTHR30161:SF1">
    <property type="entry name" value="FLAGELLAR BIOSYNTHESIS PROTEIN FLHA-RELATED"/>
    <property type="match status" value="1"/>
</dbReference>
<dbReference type="InterPro" id="IPR025505">
    <property type="entry name" value="FHIPEP_CS"/>
</dbReference>
<dbReference type="InterPro" id="IPR001712">
    <property type="entry name" value="T3SS_FHIPEP"/>
</dbReference>
<dbReference type="PROSITE" id="PS00994">
    <property type="entry name" value="FHIPEP"/>
    <property type="match status" value="1"/>
</dbReference>
<keyword evidence="3 7" id="KW-1003">Cell membrane</keyword>
<feature type="transmembrane region" description="Helical" evidence="7">
    <location>
        <begin position="68"/>
        <end position="85"/>
    </location>
</feature>
<evidence type="ECO:0000256" key="1">
    <source>
        <dbReference type="ARBA" id="ARBA00004651"/>
    </source>
</evidence>
<evidence type="ECO:0000256" key="6">
    <source>
        <dbReference type="ARBA" id="ARBA00023136"/>
    </source>
</evidence>
<keyword evidence="5 7" id="KW-1133">Transmembrane helix</keyword>
<dbReference type="Gene3D" id="3.40.50.12790">
    <property type="entry name" value="FHIPEP family, domain 4"/>
    <property type="match status" value="1"/>
</dbReference>
<keyword evidence="6 7" id="KW-0472">Membrane</keyword>
<evidence type="ECO:0000256" key="3">
    <source>
        <dbReference type="ARBA" id="ARBA00022475"/>
    </source>
</evidence>
<evidence type="ECO:0000313" key="8">
    <source>
        <dbReference type="EMBL" id="GAA0362013.1"/>
    </source>
</evidence>
<dbReference type="NCBIfam" id="TIGR01398">
    <property type="entry name" value="FlhA"/>
    <property type="match status" value="1"/>
</dbReference>
<dbReference type="Pfam" id="PF00771">
    <property type="entry name" value="FHIPEP"/>
    <property type="match status" value="1"/>
</dbReference>
<name>A0ABP3H4M7_9LACT</name>
<sequence length="693" mass="75303">MDNQAVKKKPIVLTESLNVIIAFAVVSVIGIIIIPLPPIILDFLLVFNISLAIIILVLTLFTHSVLEFLSFPTLLLITTMFRLSLNISSTRLILSEGDAGQVIETFGNFVAGNNYIVGAVIFIIIVIVQMLVVTNGASRVAEVSARFTLDAMPGKQMAIDADLNSGLITEDVAKLRRSNLEKEANFYGAMDGASKFVKGDAIAGIIITLVTLIGGIAIHSLQGGFTIMEAINHFGILTIGDGLVSQVPSLLISVASGILVTRTANEKGLGDTIGGDLFNTPQVMFIGATLLAVFALVPGFPFIPFMTLAVALGVSGYLVNEGQKGKVKEEIAMQVQAVSAQEAEPVEETASQFQVDRIAVEIGYGLIPLANEDQQSNLTNQIAAIRKQLSYEMGILLNPIRIRDNLQLGQYDYVIKIKGNEVAQGVLYPDQFLVVEPGGIEEDITGTPAKEPAFGLDALWVNEKNKEIAELHDYTVVDPLTVLVTHVKEVMKTNADELLGRQEVKELLEGIKDQYNVVIDELIPDILQLGDVQKVLQRLLKEAVPITDLVTILETLADYGNTVKDPETLTEYVRQALKRTIVKEHLDREGLLHVLTVHPDTEERIASSIQKSTQGSIPVLQPQEVNALFDNINEQTAMLAAQGIPFVLLTAPKIRPAMKNMLSFNFPELAVLSLNEIPNDCAIESVGFVSINE</sequence>
<dbReference type="InterPro" id="IPR042196">
    <property type="entry name" value="FHIPEP_4"/>
</dbReference>
<dbReference type="Proteomes" id="UP001501166">
    <property type="component" value="Unassembled WGS sequence"/>
</dbReference>
<dbReference type="Gene3D" id="3.40.30.60">
    <property type="entry name" value="FHIPEP family, domain 1"/>
    <property type="match status" value="1"/>
</dbReference>
<dbReference type="PANTHER" id="PTHR30161">
    <property type="entry name" value="FLAGELLAR EXPORT PROTEIN, MEMBRANE FLHA SUBUNIT-RELATED"/>
    <property type="match status" value="1"/>
</dbReference>
<keyword evidence="7" id="KW-1005">Bacterial flagellum biogenesis</keyword>
<dbReference type="PRINTS" id="PR00949">
    <property type="entry name" value="TYPE3IMAPROT"/>
</dbReference>
<evidence type="ECO:0000256" key="4">
    <source>
        <dbReference type="ARBA" id="ARBA00022692"/>
    </source>
</evidence>
<keyword evidence="4 7" id="KW-0812">Transmembrane</keyword>
<keyword evidence="7" id="KW-0653">Protein transport</keyword>
<feature type="transmembrane region" description="Helical" evidence="7">
    <location>
        <begin position="40"/>
        <end position="61"/>
    </location>
</feature>
<dbReference type="InterPro" id="IPR006301">
    <property type="entry name" value="FlhA"/>
</dbReference>
<evidence type="ECO:0000313" key="9">
    <source>
        <dbReference type="Proteomes" id="UP001501166"/>
    </source>
</evidence>
<feature type="transmembrane region" description="Helical" evidence="7">
    <location>
        <begin position="201"/>
        <end position="222"/>
    </location>
</feature>
<dbReference type="Gene3D" id="1.10.8.540">
    <property type="entry name" value="FHIPEP family, domain 3"/>
    <property type="match status" value="1"/>
</dbReference>
<feature type="transmembrane region" description="Helical" evidence="7">
    <location>
        <begin position="273"/>
        <end position="296"/>
    </location>
</feature>
<comment type="function">
    <text evidence="7">Required for formation of the rod structure of the flagellar apparatus. Together with FliI and FliH, may constitute the export apparatus of flagellin.</text>
</comment>
<comment type="caution">
    <text evidence="8">The sequence shown here is derived from an EMBL/GenBank/DDBJ whole genome shotgun (WGS) entry which is preliminary data.</text>
</comment>
<evidence type="ECO:0000256" key="2">
    <source>
        <dbReference type="ARBA" id="ARBA00008835"/>
    </source>
</evidence>
<feature type="transmembrane region" description="Helical" evidence="7">
    <location>
        <begin position="242"/>
        <end position="261"/>
    </location>
</feature>
<dbReference type="InterPro" id="IPR042193">
    <property type="entry name" value="FHIPEP_3"/>
</dbReference>
<reference evidence="9" key="1">
    <citation type="journal article" date="2019" name="Int. J. Syst. Evol. Microbiol.">
        <title>The Global Catalogue of Microorganisms (GCM) 10K type strain sequencing project: providing services to taxonomists for standard genome sequencing and annotation.</title>
        <authorList>
            <consortium name="The Broad Institute Genomics Platform"/>
            <consortium name="The Broad Institute Genome Sequencing Center for Infectious Disease"/>
            <person name="Wu L."/>
            <person name="Ma J."/>
        </authorList>
    </citation>
    <scope>NUCLEOTIDE SEQUENCE [LARGE SCALE GENOMIC DNA]</scope>
    <source>
        <strain evidence="9">JCM 12662</strain>
    </source>
</reference>
<feature type="transmembrane region" description="Helical" evidence="7">
    <location>
        <begin position="12"/>
        <end position="34"/>
    </location>
</feature>
<dbReference type="RefSeq" id="WP_343754953.1">
    <property type="nucleotide sequence ID" value="NZ_BAAACW010000080.1"/>
</dbReference>
<keyword evidence="7" id="KW-1006">Bacterial flagellum protein export</keyword>
<dbReference type="PIRSF" id="PIRSF005419">
    <property type="entry name" value="FlhA"/>
    <property type="match status" value="1"/>
</dbReference>
<comment type="subcellular location">
    <subcellularLocation>
        <location evidence="1 7">Cell membrane</location>
        <topology evidence="1 7">Multi-pass membrane protein</topology>
    </subcellularLocation>
</comment>
<organism evidence="8 9">
    <name type="scientific">Alkalibacterium iburiense</name>
    <dbReference type="NCBI Taxonomy" id="290589"/>
    <lineage>
        <taxon>Bacteria</taxon>
        <taxon>Bacillati</taxon>
        <taxon>Bacillota</taxon>
        <taxon>Bacilli</taxon>
        <taxon>Lactobacillales</taxon>
        <taxon>Carnobacteriaceae</taxon>
        <taxon>Alkalibacterium</taxon>
    </lineage>
</organism>
<proteinExistence type="inferred from homology"/>
<dbReference type="InterPro" id="IPR042194">
    <property type="entry name" value="FHIPEP_1"/>
</dbReference>
<keyword evidence="9" id="KW-1185">Reference proteome</keyword>
<keyword evidence="8" id="KW-0969">Cilium</keyword>
<accession>A0ABP3H4M7</accession>
<dbReference type="EMBL" id="BAAACW010000080">
    <property type="protein sequence ID" value="GAA0362013.1"/>
    <property type="molecule type" value="Genomic_DNA"/>
</dbReference>
<keyword evidence="7" id="KW-0813">Transport</keyword>
<evidence type="ECO:0000256" key="5">
    <source>
        <dbReference type="ARBA" id="ARBA00022989"/>
    </source>
</evidence>
<keyword evidence="8" id="KW-0966">Cell projection</keyword>
<feature type="transmembrane region" description="Helical" evidence="7">
    <location>
        <begin position="115"/>
        <end position="137"/>
    </location>
</feature>
<keyword evidence="8" id="KW-0282">Flagellum</keyword>
<comment type="similarity">
    <text evidence="2 7">Belongs to the FHIPEP (flagella/HR/invasion proteins export pore) family.</text>
</comment>
<gene>
    <name evidence="7 8" type="primary">flhA</name>
    <name evidence="8" type="ORF">GCM10008932_13290</name>
</gene>
<evidence type="ECO:0000256" key="7">
    <source>
        <dbReference type="RuleBase" id="RU364093"/>
    </source>
</evidence>